<evidence type="ECO:0000256" key="1">
    <source>
        <dbReference type="SAM" id="MobiDB-lite"/>
    </source>
</evidence>
<protein>
    <submittedName>
        <fullName evidence="2">Uncharacterized protein</fullName>
    </submittedName>
</protein>
<name>A0A9P0H3W5_NEZVI</name>
<sequence>MAGPALPEPVKAEAPIAPKESWHTATLGEDPSAAVFRFSDPDATTAGVDVSPDILSFLNFCRCAPEGLCLKGPATSDDVPAPSGT</sequence>
<dbReference type="Proteomes" id="UP001152798">
    <property type="component" value="Chromosome 2"/>
</dbReference>
<keyword evidence="3" id="KW-1185">Reference proteome</keyword>
<organism evidence="2 3">
    <name type="scientific">Nezara viridula</name>
    <name type="common">Southern green stink bug</name>
    <name type="synonym">Cimex viridulus</name>
    <dbReference type="NCBI Taxonomy" id="85310"/>
    <lineage>
        <taxon>Eukaryota</taxon>
        <taxon>Metazoa</taxon>
        <taxon>Ecdysozoa</taxon>
        <taxon>Arthropoda</taxon>
        <taxon>Hexapoda</taxon>
        <taxon>Insecta</taxon>
        <taxon>Pterygota</taxon>
        <taxon>Neoptera</taxon>
        <taxon>Paraneoptera</taxon>
        <taxon>Hemiptera</taxon>
        <taxon>Heteroptera</taxon>
        <taxon>Panheteroptera</taxon>
        <taxon>Pentatomomorpha</taxon>
        <taxon>Pentatomoidea</taxon>
        <taxon>Pentatomidae</taxon>
        <taxon>Pentatominae</taxon>
        <taxon>Nezara</taxon>
    </lineage>
</organism>
<evidence type="ECO:0000313" key="3">
    <source>
        <dbReference type="Proteomes" id="UP001152798"/>
    </source>
</evidence>
<dbReference type="EMBL" id="OV725078">
    <property type="protein sequence ID" value="CAH1393390.1"/>
    <property type="molecule type" value="Genomic_DNA"/>
</dbReference>
<proteinExistence type="predicted"/>
<gene>
    <name evidence="2" type="ORF">NEZAVI_LOCUS4071</name>
</gene>
<evidence type="ECO:0000313" key="2">
    <source>
        <dbReference type="EMBL" id="CAH1393390.1"/>
    </source>
</evidence>
<feature type="region of interest" description="Disordered" evidence="1">
    <location>
        <begin position="1"/>
        <end position="20"/>
    </location>
</feature>
<accession>A0A9P0H3W5</accession>
<dbReference type="AlphaFoldDB" id="A0A9P0H3W5"/>
<reference evidence="2" key="1">
    <citation type="submission" date="2022-01" db="EMBL/GenBank/DDBJ databases">
        <authorList>
            <person name="King R."/>
        </authorList>
    </citation>
    <scope>NUCLEOTIDE SEQUENCE</scope>
</reference>